<evidence type="ECO:0000256" key="9">
    <source>
        <dbReference type="ARBA" id="ARBA00023136"/>
    </source>
</evidence>
<dbReference type="Pfam" id="PF12693">
    <property type="entry name" value="GspL_C"/>
    <property type="match status" value="1"/>
</dbReference>
<dbReference type="InterPro" id="IPR043129">
    <property type="entry name" value="ATPase_NBD"/>
</dbReference>
<keyword evidence="7 10" id="KW-0653">Protein transport</keyword>
<dbReference type="Gene3D" id="3.30.420.380">
    <property type="match status" value="1"/>
</dbReference>
<comment type="subcellular location">
    <subcellularLocation>
        <location evidence="1">Cell inner membrane</location>
        <topology evidence="1">Single-pass membrane protein</topology>
    </subcellularLocation>
</comment>
<evidence type="ECO:0000256" key="7">
    <source>
        <dbReference type="ARBA" id="ARBA00022927"/>
    </source>
</evidence>
<evidence type="ECO:0000256" key="1">
    <source>
        <dbReference type="ARBA" id="ARBA00004377"/>
    </source>
</evidence>
<dbReference type="GO" id="GO:0009276">
    <property type="term" value="C:Gram-negative-bacterium-type cell wall"/>
    <property type="evidence" value="ECO:0007669"/>
    <property type="project" value="InterPro"/>
</dbReference>
<keyword evidence="5" id="KW-0997">Cell inner membrane</keyword>
<dbReference type="NCBIfam" id="TIGR01709">
    <property type="entry name" value="typeII_sec_gspL"/>
    <property type="match status" value="1"/>
</dbReference>
<keyword evidence="8" id="KW-1133">Transmembrane helix</keyword>
<evidence type="ECO:0000313" key="13">
    <source>
        <dbReference type="EMBL" id="CAA6806580.1"/>
    </source>
</evidence>
<evidence type="ECO:0000256" key="3">
    <source>
        <dbReference type="ARBA" id="ARBA00022448"/>
    </source>
</evidence>
<keyword evidence="6" id="KW-0812">Transmembrane</keyword>
<protein>
    <recommendedName>
        <fullName evidence="10">Type II secretion system protein L</fullName>
        <shortName evidence="10">T2SS protein L</shortName>
    </recommendedName>
</protein>
<dbReference type="GO" id="GO:0005886">
    <property type="term" value="C:plasma membrane"/>
    <property type="evidence" value="ECO:0007669"/>
    <property type="project" value="UniProtKB-SubCell"/>
</dbReference>
<accession>A0A6S6SNB7</accession>
<dbReference type="SUPFAM" id="SSF53067">
    <property type="entry name" value="Actin-like ATPase domain"/>
    <property type="match status" value="1"/>
</dbReference>
<comment type="similarity">
    <text evidence="2 10">Belongs to the GSP L family.</text>
</comment>
<feature type="domain" description="GspL cytoplasmic actin-ATPase-like" evidence="11">
    <location>
        <begin position="4"/>
        <end position="170"/>
    </location>
</feature>
<dbReference type="InterPro" id="IPR024230">
    <property type="entry name" value="GspL_cyto_dom"/>
</dbReference>
<name>A0A6S6SNB7_9GAMM</name>
<dbReference type="GO" id="GO:0015627">
    <property type="term" value="C:type II protein secretion system complex"/>
    <property type="evidence" value="ECO:0007669"/>
    <property type="project" value="InterPro"/>
</dbReference>
<keyword evidence="3 10" id="KW-0813">Transport</keyword>
<dbReference type="Pfam" id="PF05134">
    <property type="entry name" value="T2SSL"/>
    <property type="match status" value="1"/>
</dbReference>
<sequence length="400" mass="44269">MQWLVIRATAPTADVAEYAILEKNQQHATFSRVAWDQLVAYAKNRRCVLLIPTEDVLLKTLELPTQNAKQLTKMIPYAIEESIADDLDSVHITHFLEKTSGKTFTTAIKKALLKTWQETLKKAGITAHCILPDVFALPVNGLLINQSNSILRPHKFEGYAAPVNFTEQLVNEYIIKRLAEPASLMVNQGDLKAFEIPEDLSTSFEPEMNTRCHTDLLDALPLNLLQNFHSGGTSSLMEGLRPWRVAAGLALACGILWTGMNMYKNHQLKQQVAQLDAAIVEVFKSTFPKTRVDSDYRILHATMAEKLKALNLGASTNTSSALEVLASFAPTLKKQKNINIKSLNYSNQAFDLAISAPSLSVLEKFRASLDQGKIDAQIKSSSSSSNKVDAVMVIKSEVTQ</sequence>
<evidence type="ECO:0000256" key="4">
    <source>
        <dbReference type="ARBA" id="ARBA00022475"/>
    </source>
</evidence>
<evidence type="ECO:0000256" key="6">
    <source>
        <dbReference type="ARBA" id="ARBA00022692"/>
    </source>
</evidence>
<evidence type="ECO:0000256" key="2">
    <source>
        <dbReference type="ARBA" id="ARBA00005318"/>
    </source>
</evidence>
<reference evidence="13" key="1">
    <citation type="submission" date="2020-01" db="EMBL/GenBank/DDBJ databases">
        <authorList>
            <person name="Meier V. D."/>
            <person name="Meier V D."/>
        </authorList>
    </citation>
    <scope>NUCLEOTIDE SEQUENCE</scope>
    <source>
        <strain evidence="13">HLG_WM_MAG_07</strain>
    </source>
</reference>
<feature type="domain" description="GspL periplasmic" evidence="12">
    <location>
        <begin position="239"/>
        <end position="396"/>
    </location>
</feature>
<dbReference type="GO" id="GO:0015628">
    <property type="term" value="P:protein secretion by the type II secretion system"/>
    <property type="evidence" value="ECO:0007669"/>
    <property type="project" value="InterPro"/>
</dbReference>
<dbReference type="InterPro" id="IPR007812">
    <property type="entry name" value="T2SS_protein-GspL"/>
</dbReference>
<keyword evidence="9" id="KW-0472">Membrane</keyword>
<evidence type="ECO:0000259" key="12">
    <source>
        <dbReference type="Pfam" id="PF12693"/>
    </source>
</evidence>
<dbReference type="EMBL" id="CACVAY010000030">
    <property type="protein sequence ID" value="CAA6806580.1"/>
    <property type="molecule type" value="Genomic_DNA"/>
</dbReference>
<dbReference type="CDD" id="cd24017">
    <property type="entry name" value="ASKHA_T2SSL_N"/>
    <property type="match status" value="1"/>
</dbReference>
<comment type="function">
    <text evidence="10">Inner membrane component of the type II secretion system required for the energy-dependent secretion of extracellular factors such as proteases and toxins from the periplasm.</text>
</comment>
<dbReference type="InterPro" id="IPR025691">
    <property type="entry name" value="GspL_pp_dom"/>
</dbReference>
<evidence type="ECO:0000256" key="8">
    <source>
        <dbReference type="ARBA" id="ARBA00022989"/>
    </source>
</evidence>
<dbReference type="Gene3D" id="3.30.1360.100">
    <property type="entry name" value="General secretion pathway protein M, EpsM"/>
    <property type="match status" value="1"/>
</dbReference>
<dbReference type="AlphaFoldDB" id="A0A6S6SNB7"/>
<evidence type="ECO:0000259" key="11">
    <source>
        <dbReference type="Pfam" id="PF05134"/>
    </source>
</evidence>
<gene>
    <name evidence="13" type="ORF">HELGO_WM12194</name>
</gene>
<keyword evidence="4" id="KW-1003">Cell membrane</keyword>
<evidence type="ECO:0000256" key="5">
    <source>
        <dbReference type="ARBA" id="ARBA00022519"/>
    </source>
</evidence>
<evidence type="ECO:0000256" key="10">
    <source>
        <dbReference type="PIRNR" id="PIRNR015761"/>
    </source>
</evidence>
<dbReference type="PIRSF" id="PIRSF015761">
    <property type="entry name" value="Protein_L"/>
    <property type="match status" value="1"/>
</dbReference>
<organism evidence="13">
    <name type="scientific">uncultured Thiotrichaceae bacterium</name>
    <dbReference type="NCBI Taxonomy" id="298394"/>
    <lineage>
        <taxon>Bacteria</taxon>
        <taxon>Pseudomonadati</taxon>
        <taxon>Pseudomonadota</taxon>
        <taxon>Gammaproteobacteria</taxon>
        <taxon>Thiotrichales</taxon>
        <taxon>Thiotrichaceae</taxon>
        <taxon>environmental samples</taxon>
    </lineage>
</organism>
<proteinExistence type="inferred from homology"/>